<feature type="compositionally biased region" description="Basic residues" evidence="1">
    <location>
        <begin position="637"/>
        <end position="651"/>
    </location>
</feature>
<dbReference type="PANTHER" id="PTHR21494">
    <property type="entry name" value="ACTIVATING SIGNAL COINTEGRATOR 1 COMPLEX SUBUNIT 2 ASC-1 COMPLEX SUBUNIT P100"/>
    <property type="match status" value="1"/>
</dbReference>
<evidence type="ECO:0000259" key="2">
    <source>
        <dbReference type="PROSITE" id="PS51140"/>
    </source>
</evidence>
<organism evidence="3 4">
    <name type="scientific">Akanthomyces lecanii RCEF 1005</name>
    <dbReference type="NCBI Taxonomy" id="1081108"/>
    <lineage>
        <taxon>Eukaryota</taxon>
        <taxon>Fungi</taxon>
        <taxon>Dikarya</taxon>
        <taxon>Ascomycota</taxon>
        <taxon>Pezizomycotina</taxon>
        <taxon>Sordariomycetes</taxon>
        <taxon>Hypocreomycetidae</taxon>
        <taxon>Hypocreales</taxon>
        <taxon>Cordycipitaceae</taxon>
        <taxon>Akanthomyces</taxon>
        <taxon>Cordyceps confragosa</taxon>
    </lineage>
</organism>
<feature type="region of interest" description="Disordered" evidence="1">
    <location>
        <begin position="372"/>
        <end position="415"/>
    </location>
</feature>
<dbReference type="InterPro" id="IPR003892">
    <property type="entry name" value="CUE"/>
</dbReference>
<name>A0A169YIY6_CORDF</name>
<evidence type="ECO:0000313" key="3">
    <source>
        <dbReference type="EMBL" id="OAA82217.1"/>
    </source>
</evidence>
<dbReference type="Proteomes" id="UP000076881">
    <property type="component" value="Unassembled WGS sequence"/>
</dbReference>
<dbReference type="InterPro" id="IPR052586">
    <property type="entry name" value="ASCC2"/>
</dbReference>
<feature type="region of interest" description="Disordered" evidence="1">
    <location>
        <begin position="508"/>
        <end position="528"/>
    </location>
</feature>
<dbReference type="PROSITE" id="PS51140">
    <property type="entry name" value="CUE"/>
    <property type="match status" value="1"/>
</dbReference>
<evidence type="ECO:0000256" key="1">
    <source>
        <dbReference type="SAM" id="MobiDB-lite"/>
    </source>
</evidence>
<protein>
    <submittedName>
        <fullName evidence="3">CUE domain protein</fullName>
    </submittedName>
</protein>
<feature type="compositionally biased region" description="Gly residues" evidence="1">
    <location>
        <begin position="591"/>
        <end position="614"/>
    </location>
</feature>
<dbReference type="Pfam" id="PF02845">
    <property type="entry name" value="CUE"/>
    <property type="match status" value="1"/>
</dbReference>
<evidence type="ECO:0000313" key="4">
    <source>
        <dbReference type="Proteomes" id="UP000076881"/>
    </source>
</evidence>
<dbReference type="AlphaFoldDB" id="A0A169YIY6"/>
<accession>A0A169YIY6</accession>
<feature type="compositionally biased region" description="Basic and acidic residues" evidence="1">
    <location>
        <begin position="621"/>
        <end position="634"/>
    </location>
</feature>
<dbReference type="SUPFAM" id="SSF46934">
    <property type="entry name" value="UBA-like"/>
    <property type="match status" value="1"/>
</dbReference>
<dbReference type="STRING" id="1081108.A0A169YIY6"/>
<gene>
    <name evidence="3" type="ORF">LEL_01762</name>
</gene>
<keyword evidence="4" id="KW-1185">Reference proteome</keyword>
<dbReference type="GO" id="GO:0043130">
    <property type="term" value="F:ubiquitin binding"/>
    <property type="evidence" value="ECO:0007669"/>
    <property type="project" value="InterPro"/>
</dbReference>
<dbReference type="Gene3D" id="1.10.8.10">
    <property type="entry name" value="DNA helicase RuvA subunit, C-terminal domain"/>
    <property type="match status" value="1"/>
</dbReference>
<sequence>MAKLPSLAAYPPAAWRHKLTPAEWASLQNAWVALLQAHISSSASELAKALSEEDSSLTRFLTTFAQEAASQDASHPPSPALLKAILQLTAQSSSSKPTSDLDTFDYLANLAKIYPKKLSAPVLSQALASPHAFAIESSLTTLKKSLISILDAGIRGDLKSAEASLAKLNPLLHASPHVCTLFLAGDDFLDSLIAGYKVMNPPLRKVIIATLYLCLVGLVEATPPKWSMLSDELFSLKSAADQHKQGPLNANDSLVPELVTSTPLLKVLLARAEADGAATPNLKKRITALEAFKKGAMVRPKRLVRRKVDKGKSAQTSEDADAEVHIHRMSQITQVQDLFPDLGAGFVAKCLDEYNEDVEQVVANLLSESLPPHLANADRSEGLSQSHQQPPPDMAPHSTPPQLPTRRNIYDDDDLDRLAVDTSKLSFGKRPERTADQLLRDRTSAPGKAAILSALAAFDSDDDERDDTYDADDVGGTVDASANQEADGAHDANEESLFRAFQSDARTFDRDAATRRSSAARAKLREDTGMPDEAIEGWALMLTRNAGQMRRLEAKYAFSGQQRELGRTSWRDSGAEDSDAGGAAANRGGRGRGGGPARGRGGGGGGRGRGGGSVAGAAGDKGTESARKNKEANKGSRANHNRKAGHAKKMARGGFPG</sequence>
<feature type="compositionally biased region" description="Basic and acidic residues" evidence="1">
    <location>
        <begin position="564"/>
        <end position="574"/>
    </location>
</feature>
<feature type="compositionally biased region" description="Pro residues" evidence="1">
    <location>
        <begin position="389"/>
        <end position="403"/>
    </location>
</feature>
<dbReference type="CDD" id="cd14364">
    <property type="entry name" value="CUE_ASCC2"/>
    <property type="match status" value="1"/>
</dbReference>
<dbReference type="OrthoDB" id="5577209at2759"/>
<dbReference type="SMART" id="SM00546">
    <property type="entry name" value="CUE"/>
    <property type="match status" value="1"/>
</dbReference>
<feature type="domain" description="CUE" evidence="2">
    <location>
        <begin position="327"/>
        <end position="370"/>
    </location>
</feature>
<proteinExistence type="predicted"/>
<reference evidence="3 4" key="1">
    <citation type="journal article" date="2016" name="Genome Biol. Evol.">
        <title>Divergent and convergent evolution of fungal pathogenicity.</title>
        <authorList>
            <person name="Shang Y."/>
            <person name="Xiao G."/>
            <person name="Zheng P."/>
            <person name="Cen K."/>
            <person name="Zhan S."/>
            <person name="Wang C."/>
        </authorList>
    </citation>
    <scope>NUCLEOTIDE SEQUENCE [LARGE SCALE GENOMIC DNA]</scope>
    <source>
        <strain evidence="3 4">RCEF 1005</strain>
    </source>
</reference>
<dbReference type="EMBL" id="AZHF01000001">
    <property type="protein sequence ID" value="OAA82217.1"/>
    <property type="molecule type" value="Genomic_DNA"/>
</dbReference>
<dbReference type="InterPro" id="IPR009060">
    <property type="entry name" value="UBA-like_sf"/>
</dbReference>
<feature type="region of interest" description="Disordered" evidence="1">
    <location>
        <begin position="560"/>
        <end position="657"/>
    </location>
</feature>
<comment type="caution">
    <text evidence="3">The sequence shown here is derived from an EMBL/GenBank/DDBJ whole genome shotgun (WGS) entry which is preliminary data.</text>
</comment>
<dbReference type="InterPro" id="IPR041800">
    <property type="entry name" value="ASCC2_CUE"/>
</dbReference>
<dbReference type="PANTHER" id="PTHR21494:SF0">
    <property type="entry name" value="ACTIVATING SIGNAL COINTEGRATOR 1 COMPLEX SUBUNIT 2"/>
    <property type="match status" value="1"/>
</dbReference>